<keyword evidence="1" id="KW-0472">Membrane</keyword>
<name>A0AA39QBA5_9AGAR</name>
<dbReference type="EMBL" id="JAUEPU010000009">
    <property type="protein sequence ID" value="KAK0499727.1"/>
    <property type="molecule type" value="Genomic_DNA"/>
</dbReference>
<proteinExistence type="predicted"/>
<dbReference type="AlphaFoldDB" id="A0AA39QBA5"/>
<dbReference type="Proteomes" id="UP001175228">
    <property type="component" value="Unassembled WGS sequence"/>
</dbReference>
<gene>
    <name evidence="2" type="ORF">EDD18DRAFT_861012</name>
</gene>
<reference evidence="2" key="1">
    <citation type="submission" date="2023-06" db="EMBL/GenBank/DDBJ databases">
        <authorList>
            <consortium name="Lawrence Berkeley National Laboratory"/>
            <person name="Ahrendt S."/>
            <person name="Sahu N."/>
            <person name="Indic B."/>
            <person name="Wong-Bajracharya J."/>
            <person name="Merenyi Z."/>
            <person name="Ke H.-M."/>
            <person name="Monk M."/>
            <person name="Kocsube S."/>
            <person name="Drula E."/>
            <person name="Lipzen A."/>
            <person name="Balint B."/>
            <person name="Henrissat B."/>
            <person name="Andreopoulos B."/>
            <person name="Martin F.M."/>
            <person name="Harder C.B."/>
            <person name="Rigling D."/>
            <person name="Ford K.L."/>
            <person name="Foster G.D."/>
            <person name="Pangilinan J."/>
            <person name="Papanicolaou A."/>
            <person name="Barry K."/>
            <person name="LaButti K."/>
            <person name="Viragh M."/>
            <person name="Koriabine M."/>
            <person name="Yan M."/>
            <person name="Riley R."/>
            <person name="Champramary S."/>
            <person name="Plett K.L."/>
            <person name="Tsai I.J."/>
            <person name="Slot J."/>
            <person name="Sipos G."/>
            <person name="Plett J."/>
            <person name="Nagy L.G."/>
            <person name="Grigoriev I.V."/>
        </authorList>
    </citation>
    <scope>NUCLEOTIDE SEQUENCE</scope>
    <source>
        <strain evidence="2">HWK02</strain>
    </source>
</reference>
<comment type="caution">
    <text evidence="2">The sequence shown here is derived from an EMBL/GenBank/DDBJ whole genome shotgun (WGS) entry which is preliminary data.</text>
</comment>
<organism evidence="2 3">
    <name type="scientific">Armillaria luteobubalina</name>
    <dbReference type="NCBI Taxonomy" id="153913"/>
    <lineage>
        <taxon>Eukaryota</taxon>
        <taxon>Fungi</taxon>
        <taxon>Dikarya</taxon>
        <taxon>Basidiomycota</taxon>
        <taxon>Agaricomycotina</taxon>
        <taxon>Agaricomycetes</taxon>
        <taxon>Agaricomycetidae</taxon>
        <taxon>Agaricales</taxon>
        <taxon>Marasmiineae</taxon>
        <taxon>Physalacriaceae</taxon>
        <taxon>Armillaria</taxon>
    </lineage>
</organism>
<evidence type="ECO:0000313" key="3">
    <source>
        <dbReference type="Proteomes" id="UP001175228"/>
    </source>
</evidence>
<accession>A0AA39QBA5</accession>
<keyword evidence="1" id="KW-1133">Transmembrane helix</keyword>
<sequence length="173" mass="19712">MAPATVARRLEALTSPIFERDVNSMVESMLRLRSRQLLVNKTARSDAGRRRSVIASALPILSGLYHSFIPFLYYPYVIAFTTSKLGELDIMSIGVPHPARKLMRRPGTFKMHCRDAQWHVIKVLYNKVETPSLTTLAVSRAALSVSILNRFTIQWRLLLAPRYRSIQIRAPSF</sequence>
<protein>
    <submittedName>
        <fullName evidence="2">Uncharacterized protein</fullName>
    </submittedName>
</protein>
<keyword evidence="3" id="KW-1185">Reference proteome</keyword>
<feature type="transmembrane region" description="Helical" evidence="1">
    <location>
        <begin position="53"/>
        <end position="74"/>
    </location>
</feature>
<evidence type="ECO:0000313" key="2">
    <source>
        <dbReference type="EMBL" id="KAK0499727.1"/>
    </source>
</evidence>
<keyword evidence="1" id="KW-0812">Transmembrane</keyword>
<evidence type="ECO:0000256" key="1">
    <source>
        <dbReference type="SAM" id="Phobius"/>
    </source>
</evidence>